<dbReference type="InterPro" id="IPR018221">
    <property type="entry name" value="Glyco_hydro_9_His_AS"/>
</dbReference>
<comment type="catalytic activity">
    <reaction evidence="1 9">
        <text>Endohydrolysis of (1-&gt;4)-beta-D-glucosidic linkages in cellulose, lichenin and cereal beta-D-glucans.</text>
        <dbReference type="EC" id="3.2.1.4"/>
    </reaction>
</comment>
<evidence type="ECO:0000313" key="12">
    <source>
        <dbReference type="Proteomes" id="UP000515121"/>
    </source>
</evidence>
<evidence type="ECO:0000313" key="13">
    <source>
        <dbReference type="RefSeq" id="XP_022740183.1"/>
    </source>
</evidence>
<keyword evidence="7 8" id="KW-0624">Polysaccharide degradation</keyword>
<evidence type="ECO:0000256" key="7">
    <source>
        <dbReference type="ARBA" id="ARBA00023326"/>
    </source>
</evidence>
<dbReference type="InterPro" id="IPR012341">
    <property type="entry name" value="6hp_glycosidase-like_sf"/>
</dbReference>
<feature type="active site" evidence="8">
    <location>
        <position position="445"/>
    </location>
</feature>
<dbReference type="KEGG" id="dzi:111292192"/>
<gene>
    <name evidence="13" type="primary">LOC111292192</name>
</gene>
<sequence length="528" mass="58473">MGGKEGEASKSRGLFWRLLVLLIAALVVTTAVLTILRDFHYFKKHGVPSDHPINKKYADALEIALQFFDVQKSGKLVDNRISWRGDSGLQDGSEGNLDLSKGVFDAGDAMKFGFPMAFTATVLSWAILEYGDQMNAAKQLGYAQNSLRWITDYLIHAHPSENVLYIQVGDPELDHKCWERPETMSETRPIIQVNTSLPGTEVAAETTAAMAAASLVFKKSDPVYSNLLLMHARQLFTFADTYRGSYSISVPQVQKFYNSTGYGDELLWAASWLYHATGYESYLRYVTELNGQNFDNWGSTTWFSWDDKLAGAQILLSRIIFFGAKDIPTVQNLYLQMYRKTAEAVMCGLLPDSPTATSNRTDGGLIWVTEWNSLLHPVASAFLAILYSDYMLTSQTETLYCSGNSYKPADLRKFAISQADYVLGANPMKLSYLVGYGSRYPQYVHHRGSSIPVDADTGCKDGFKWLYSDNPNPNIAVGALVGGPSLNDSYSDTRNNTQQGEPSTYNCALLVGLLSGLLTTSSVAKSYT</sequence>
<dbReference type="AlphaFoldDB" id="A0A6P5YIA3"/>
<feature type="domain" description="Glycoside hydrolase family 9" evidence="11">
    <location>
        <begin position="57"/>
        <end position="514"/>
    </location>
</feature>
<dbReference type="GO" id="GO:0008810">
    <property type="term" value="F:cellulase activity"/>
    <property type="evidence" value="ECO:0007669"/>
    <property type="project" value="UniProtKB-EC"/>
</dbReference>
<dbReference type="Gene3D" id="1.50.10.10">
    <property type="match status" value="1"/>
</dbReference>
<keyword evidence="10" id="KW-1133">Transmembrane helix</keyword>
<evidence type="ECO:0000256" key="4">
    <source>
        <dbReference type="ARBA" id="ARBA00023001"/>
    </source>
</evidence>
<evidence type="ECO:0000256" key="2">
    <source>
        <dbReference type="ARBA" id="ARBA00007072"/>
    </source>
</evidence>
<accession>A0A6P5YIA3</accession>
<evidence type="ECO:0000256" key="8">
    <source>
        <dbReference type="PROSITE-ProRule" id="PRU10059"/>
    </source>
</evidence>
<keyword evidence="6 8" id="KW-0326">Glycosidase</keyword>
<evidence type="ECO:0000256" key="9">
    <source>
        <dbReference type="RuleBase" id="RU361166"/>
    </source>
</evidence>
<keyword evidence="10" id="KW-0812">Transmembrane</keyword>
<comment type="similarity">
    <text evidence="2 8 9">Belongs to the glycosyl hydrolase 9 (cellulase E) family.</text>
</comment>
<keyword evidence="10" id="KW-0472">Membrane</keyword>
<dbReference type="SUPFAM" id="SSF48208">
    <property type="entry name" value="Six-hairpin glycosidases"/>
    <property type="match status" value="1"/>
</dbReference>
<dbReference type="Pfam" id="PF00759">
    <property type="entry name" value="Glyco_hydro_9"/>
    <property type="match status" value="1"/>
</dbReference>
<dbReference type="GeneID" id="111292192"/>
<keyword evidence="5 8" id="KW-0119">Carbohydrate metabolism</keyword>
<keyword evidence="3 8" id="KW-0378">Hydrolase</keyword>
<dbReference type="InterPro" id="IPR008928">
    <property type="entry name" value="6-hairpin_glycosidase_sf"/>
</dbReference>
<dbReference type="EC" id="3.2.1.4" evidence="9"/>
<dbReference type="InterPro" id="IPR001701">
    <property type="entry name" value="Glyco_hydro_9"/>
</dbReference>
<dbReference type="OrthoDB" id="10257085at2759"/>
<keyword evidence="12" id="KW-1185">Reference proteome</keyword>
<dbReference type="GO" id="GO:0030245">
    <property type="term" value="P:cellulose catabolic process"/>
    <property type="evidence" value="ECO:0007669"/>
    <property type="project" value="UniProtKB-KW"/>
</dbReference>
<dbReference type="PROSITE" id="PS00592">
    <property type="entry name" value="GH9_2"/>
    <property type="match status" value="1"/>
</dbReference>
<evidence type="ECO:0000259" key="11">
    <source>
        <dbReference type="Pfam" id="PF00759"/>
    </source>
</evidence>
<organism evidence="12 13">
    <name type="scientific">Durio zibethinus</name>
    <name type="common">Durian</name>
    <dbReference type="NCBI Taxonomy" id="66656"/>
    <lineage>
        <taxon>Eukaryota</taxon>
        <taxon>Viridiplantae</taxon>
        <taxon>Streptophyta</taxon>
        <taxon>Embryophyta</taxon>
        <taxon>Tracheophyta</taxon>
        <taxon>Spermatophyta</taxon>
        <taxon>Magnoliopsida</taxon>
        <taxon>eudicotyledons</taxon>
        <taxon>Gunneridae</taxon>
        <taxon>Pentapetalae</taxon>
        <taxon>rosids</taxon>
        <taxon>malvids</taxon>
        <taxon>Malvales</taxon>
        <taxon>Malvaceae</taxon>
        <taxon>Helicteroideae</taxon>
        <taxon>Durio</taxon>
    </lineage>
</organism>
<name>A0A6P5YIA3_DURZI</name>
<dbReference type="FunFam" id="1.50.10.10:FF:000020">
    <property type="entry name" value="Endoglucanase"/>
    <property type="match status" value="1"/>
</dbReference>
<dbReference type="Proteomes" id="UP000515121">
    <property type="component" value="Unplaced"/>
</dbReference>
<dbReference type="PANTHER" id="PTHR22298">
    <property type="entry name" value="ENDO-1,4-BETA-GLUCANASE"/>
    <property type="match status" value="1"/>
</dbReference>
<evidence type="ECO:0000256" key="1">
    <source>
        <dbReference type="ARBA" id="ARBA00000966"/>
    </source>
</evidence>
<reference evidence="13" key="1">
    <citation type="submission" date="2025-08" db="UniProtKB">
        <authorList>
            <consortium name="RefSeq"/>
        </authorList>
    </citation>
    <scope>IDENTIFICATION</scope>
    <source>
        <tissue evidence="13">Fruit stalk</tissue>
    </source>
</reference>
<proteinExistence type="inferred from homology"/>
<evidence type="ECO:0000256" key="6">
    <source>
        <dbReference type="ARBA" id="ARBA00023295"/>
    </source>
</evidence>
<evidence type="ECO:0000256" key="5">
    <source>
        <dbReference type="ARBA" id="ARBA00023277"/>
    </source>
</evidence>
<protein>
    <recommendedName>
        <fullName evidence="9">Endoglucanase</fullName>
        <ecNumber evidence="9">3.2.1.4</ecNumber>
    </recommendedName>
</protein>
<keyword evidence="4 9" id="KW-0136">Cellulose degradation</keyword>
<evidence type="ECO:0000256" key="10">
    <source>
        <dbReference type="SAM" id="Phobius"/>
    </source>
</evidence>
<dbReference type="RefSeq" id="XP_022740183.1">
    <property type="nucleotide sequence ID" value="XM_022884448.1"/>
</dbReference>
<evidence type="ECO:0000256" key="3">
    <source>
        <dbReference type="ARBA" id="ARBA00022801"/>
    </source>
</evidence>
<feature type="transmembrane region" description="Helical" evidence="10">
    <location>
        <begin position="14"/>
        <end position="36"/>
    </location>
</feature>